<reference evidence="4 5" key="1">
    <citation type="submission" date="2017-05" db="EMBL/GenBank/DDBJ databases">
        <title>The Genome Sequence of Enterococcus sp. 8G7_MSG3316.</title>
        <authorList>
            <consortium name="The Broad Institute Genomics Platform"/>
            <consortium name="The Broad Institute Genomic Center for Infectious Diseases"/>
            <person name="Earl A."/>
            <person name="Manson A."/>
            <person name="Schwartman J."/>
            <person name="Gilmore M."/>
            <person name="Abouelleil A."/>
            <person name="Cao P."/>
            <person name="Chapman S."/>
            <person name="Cusick C."/>
            <person name="Shea T."/>
            <person name="Young S."/>
            <person name="Neafsey D."/>
            <person name="Nusbaum C."/>
            <person name="Birren B."/>
        </authorList>
    </citation>
    <scope>NUCLEOTIDE SEQUENCE [LARGE SCALE GENOMIC DNA]</scope>
    <source>
        <strain evidence="4 5">8G7_MSG3316</strain>
    </source>
</reference>
<dbReference type="Pfam" id="PF01501">
    <property type="entry name" value="Glyco_transf_8"/>
    <property type="match status" value="1"/>
</dbReference>
<evidence type="ECO:0000313" key="5">
    <source>
        <dbReference type="Proteomes" id="UP000195043"/>
    </source>
</evidence>
<dbReference type="AlphaFoldDB" id="A0A242A2E8"/>
<dbReference type="SUPFAM" id="SSF53448">
    <property type="entry name" value="Nucleotide-diphospho-sugar transferases"/>
    <property type="match status" value="1"/>
</dbReference>
<dbReference type="GO" id="GO:0016757">
    <property type="term" value="F:glycosyltransferase activity"/>
    <property type="evidence" value="ECO:0007669"/>
    <property type="project" value="UniProtKB-KW"/>
</dbReference>
<comment type="caution">
    <text evidence="4">The sequence shown here is derived from an EMBL/GenBank/DDBJ whole genome shotgun (WGS) entry which is preliminary data.</text>
</comment>
<dbReference type="RefSeq" id="WP_086273197.1">
    <property type="nucleotide sequence ID" value="NZ_NGKU01000001.1"/>
</dbReference>
<dbReference type="Gene3D" id="3.90.550.10">
    <property type="entry name" value="Spore Coat Polysaccharide Biosynthesis Protein SpsA, Chain A"/>
    <property type="match status" value="1"/>
</dbReference>
<evidence type="ECO:0008006" key="6">
    <source>
        <dbReference type="Google" id="ProtNLM"/>
    </source>
</evidence>
<dbReference type="InterPro" id="IPR029044">
    <property type="entry name" value="Nucleotide-diphossugar_trans"/>
</dbReference>
<dbReference type="OrthoDB" id="5672604at2"/>
<dbReference type="InterPro" id="IPR050748">
    <property type="entry name" value="Glycosyltrans_8_dom-fam"/>
</dbReference>
<dbReference type="PANTHER" id="PTHR13778:SF47">
    <property type="entry name" value="LIPOPOLYSACCHARIDE 1,3-GALACTOSYLTRANSFERASE"/>
    <property type="match status" value="1"/>
</dbReference>
<keyword evidence="2" id="KW-0808">Transferase</keyword>
<evidence type="ECO:0000313" key="4">
    <source>
        <dbReference type="EMBL" id="OTN75099.1"/>
    </source>
</evidence>
<dbReference type="STRING" id="1834191.A5886_000143"/>
<dbReference type="GO" id="GO:0046872">
    <property type="term" value="F:metal ion binding"/>
    <property type="evidence" value="ECO:0007669"/>
    <property type="project" value="UniProtKB-KW"/>
</dbReference>
<dbReference type="PANTHER" id="PTHR13778">
    <property type="entry name" value="GLYCOSYLTRANSFERASE 8 DOMAIN-CONTAINING PROTEIN"/>
    <property type="match status" value="1"/>
</dbReference>
<gene>
    <name evidence="4" type="ORF">A5886_000143</name>
</gene>
<keyword evidence="3" id="KW-0479">Metal-binding</keyword>
<name>A0A242A2E8_9ENTE</name>
<protein>
    <recommendedName>
        <fullName evidence="6">Glycosyl transferase</fullName>
    </recommendedName>
</protein>
<dbReference type="Proteomes" id="UP000195043">
    <property type="component" value="Unassembled WGS sequence"/>
</dbReference>
<evidence type="ECO:0000256" key="2">
    <source>
        <dbReference type="ARBA" id="ARBA00022679"/>
    </source>
</evidence>
<sequence>MHLLFAIDDRFSEQLKTTLYSIRQHTPKRAINVYVLQEQALLKTEELQFFCKQFDMQYHPVVIGSGSIFKEAPVSDRYPESIYYRLLAQNYLPKSLERILYLDADILCINDLTPLYELPLGEALYAAASHAKLTEVTNVLNKVRLGNYESEGYFNSGVLLMNLQQLRTEVKEAEIAAFIKKNQLNLFLPDQDILNGLYGDRILAVPDHIYNYDVRKNRTYETISFGEWRLDWVIEHTALLHFCGKEKPWQKGYRGRFGALYKYIDRARRKAENAL</sequence>
<dbReference type="EMBL" id="NGKU01000001">
    <property type="protein sequence ID" value="OTN75099.1"/>
    <property type="molecule type" value="Genomic_DNA"/>
</dbReference>
<organism evidence="4 5">
    <name type="scientific">Candidatus Enterococcus testudinis</name>
    <dbReference type="NCBI Taxonomy" id="1834191"/>
    <lineage>
        <taxon>Bacteria</taxon>
        <taxon>Bacillati</taxon>
        <taxon>Bacillota</taxon>
        <taxon>Bacilli</taxon>
        <taxon>Lactobacillales</taxon>
        <taxon>Enterococcaceae</taxon>
        <taxon>Enterococcus</taxon>
    </lineage>
</organism>
<evidence type="ECO:0000256" key="3">
    <source>
        <dbReference type="ARBA" id="ARBA00022723"/>
    </source>
</evidence>
<accession>A0A242A2E8</accession>
<dbReference type="InterPro" id="IPR002495">
    <property type="entry name" value="Glyco_trans_8"/>
</dbReference>
<keyword evidence="5" id="KW-1185">Reference proteome</keyword>
<proteinExistence type="predicted"/>
<keyword evidence="1" id="KW-0328">Glycosyltransferase</keyword>
<evidence type="ECO:0000256" key="1">
    <source>
        <dbReference type="ARBA" id="ARBA00022676"/>
    </source>
</evidence>
<dbReference type="CDD" id="cd04194">
    <property type="entry name" value="GT8_A4GalT_like"/>
    <property type="match status" value="1"/>
</dbReference>